<dbReference type="STRING" id="1538463.B0T36_12290"/>
<dbReference type="Pfam" id="PF00583">
    <property type="entry name" value="Acetyltransf_1"/>
    <property type="match status" value="1"/>
</dbReference>
<dbReference type="EMBL" id="MUMY01000005">
    <property type="protein sequence ID" value="ONM49317.1"/>
    <property type="molecule type" value="Genomic_DNA"/>
</dbReference>
<dbReference type="InterPro" id="IPR000182">
    <property type="entry name" value="GNAT_dom"/>
</dbReference>
<dbReference type="Gene3D" id="3.40.630.30">
    <property type="match status" value="1"/>
</dbReference>
<dbReference type="PANTHER" id="PTHR43877">
    <property type="entry name" value="AMINOALKYLPHOSPHONATE N-ACETYLTRANSFERASE-RELATED-RELATED"/>
    <property type="match status" value="1"/>
</dbReference>
<proteinExistence type="predicted"/>
<evidence type="ECO:0000313" key="5">
    <source>
        <dbReference type="Proteomes" id="UP000188836"/>
    </source>
</evidence>
<dbReference type="PROSITE" id="PS51186">
    <property type="entry name" value="GNAT"/>
    <property type="match status" value="1"/>
</dbReference>
<feature type="domain" description="N-acetyltransferase" evidence="3">
    <location>
        <begin position="6"/>
        <end position="181"/>
    </location>
</feature>
<dbReference type="Proteomes" id="UP000188836">
    <property type="component" value="Unassembled WGS sequence"/>
</dbReference>
<evidence type="ECO:0000256" key="1">
    <source>
        <dbReference type="ARBA" id="ARBA00022679"/>
    </source>
</evidence>
<dbReference type="GO" id="GO:0016747">
    <property type="term" value="F:acyltransferase activity, transferring groups other than amino-acyl groups"/>
    <property type="evidence" value="ECO:0007669"/>
    <property type="project" value="InterPro"/>
</dbReference>
<dbReference type="RefSeq" id="WP_077115845.1">
    <property type="nucleotide sequence ID" value="NZ_LOKT01000007.1"/>
</dbReference>
<evidence type="ECO:0000256" key="2">
    <source>
        <dbReference type="ARBA" id="ARBA00023315"/>
    </source>
</evidence>
<keyword evidence="5" id="KW-1185">Reference proteome</keyword>
<keyword evidence="2" id="KW-0012">Acyltransferase</keyword>
<accession>A0A1V2TIG1</accession>
<dbReference type="InterPro" id="IPR016181">
    <property type="entry name" value="Acyl_CoA_acyltransferase"/>
</dbReference>
<evidence type="ECO:0000259" key="3">
    <source>
        <dbReference type="PROSITE" id="PS51186"/>
    </source>
</evidence>
<comment type="caution">
    <text evidence="4">The sequence shown here is derived from an EMBL/GenBank/DDBJ whole genome shotgun (WGS) entry which is preliminary data.</text>
</comment>
<protein>
    <recommendedName>
        <fullName evidence="3">N-acetyltransferase domain-containing protein</fullName>
    </recommendedName>
</protein>
<reference evidence="4 5" key="1">
    <citation type="journal article" date="2016" name="Antonie Van Leeuwenhoek">
        <title>Nocardia donostiensis sp. nov., isolated from human respiratory specimens.</title>
        <authorList>
            <person name="Ercibengoa M."/>
            <person name="Bell M."/>
            <person name="Marimon J.M."/>
            <person name="Humrighouse B."/>
            <person name="Klenk H.P."/>
            <person name="Potter G."/>
            <person name="Perez-Trallero E."/>
        </authorList>
    </citation>
    <scope>NUCLEOTIDE SEQUENCE [LARGE SCALE GENOMIC DNA]</scope>
    <source>
        <strain evidence="4 5">X1655</strain>
    </source>
</reference>
<evidence type="ECO:0000313" key="4">
    <source>
        <dbReference type="EMBL" id="ONM49317.1"/>
    </source>
</evidence>
<dbReference type="InterPro" id="IPR050832">
    <property type="entry name" value="Bact_Acetyltransf"/>
</dbReference>
<keyword evidence="1" id="KW-0808">Transferase</keyword>
<name>A0A1V2TIG1_9NOCA</name>
<dbReference type="SUPFAM" id="SSF55729">
    <property type="entry name" value="Acyl-CoA N-acyltransferases (Nat)"/>
    <property type="match status" value="1"/>
</dbReference>
<sequence length="187" mass="20823">MLNRSWRVEHATPRHAHAIAACHITCWREAYQGLVPDHVLAAFDIERRAQQWQRTLRTNPARTLLALEGSEVIGFVRAEPSRDRPPLAEIELSALYVRAPWYGTGLAHELLRAALDPPTGASPAETGPSRLAADVSCSLWVFQDNPRARAFYRKHGFAPDGASRIDYFTGVTEVRMLRPARTIGSSA</sequence>
<gene>
    <name evidence="4" type="ORF">B0T46_08030</name>
</gene>
<dbReference type="CDD" id="cd04301">
    <property type="entry name" value="NAT_SF"/>
    <property type="match status" value="1"/>
</dbReference>
<dbReference type="OrthoDB" id="5243635at2"/>
<dbReference type="AlphaFoldDB" id="A0A1V2TIG1"/>
<organism evidence="4 5">
    <name type="scientific">Nocardia donostiensis</name>
    <dbReference type="NCBI Taxonomy" id="1538463"/>
    <lineage>
        <taxon>Bacteria</taxon>
        <taxon>Bacillati</taxon>
        <taxon>Actinomycetota</taxon>
        <taxon>Actinomycetes</taxon>
        <taxon>Mycobacteriales</taxon>
        <taxon>Nocardiaceae</taxon>
        <taxon>Nocardia</taxon>
    </lineage>
</organism>